<evidence type="ECO:0000313" key="7">
    <source>
        <dbReference type="Proteomes" id="UP000095468"/>
    </source>
</evidence>
<dbReference type="Pfam" id="PF00440">
    <property type="entry name" value="TetR_N"/>
    <property type="match status" value="1"/>
</dbReference>
<name>A0A173XEH8_9ACTN</name>
<dbReference type="SUPFAM" id="SSF46689">
    <property type="entry name" value="Homeodomain-like"/>
    <property type="match status" value="1"/>
</dbReference>
<dbReference type="InterPro" id="IPR050109">
    <property type="entry name" value="HTH-type_TetR-like_transc_reg"/>
</dbReference>
<proteinExistence type="predicted"/>
<dbReference type="InterPro" id="IPR009057">
    <property type="entry name" value="Homeodomain-like_sf"/>
</dbReference>
<dbReference type="GO" id="GO:0000976">
    <property type="term" value="F:transcription cis-regulatory region binding"/>
    <property type="evidence" value="ECO:0007669"/>
    <property type="project" value="TreeGrafter"/>
</dbReference>
<gene>
    <name evidence="6" type="ORF">ERS852381_00294</name>
</gene>
<evidence type="ECO:0000313" key="6">
    <source>
        <dbReference type="EMBL" id="CUN50083.1"/>
    </source>
</evidence>
<dbReference type="Proteomes" id="UP000095468">
    <property type="component" value="Unassembled WGS sequence"/>
</dbReference>
<dbReference type="PROSITE" id="PS50977">
    <property type="entry name" value="HTH_TETR_2"/>
    <property type="match status" value="1"/>
</dbReference>
<reference evidence="6 7" key="1">
    <citation type="submission" date="2015-09" db="EMBL/GenBank/DDBJ databases">
        <authorList>
            <consortium name="Pathogen Informatics"/>
        </authorList>
    </citation>
    <scope>NUCLEOTIDE SEQUENCE [LARGE SCALE GENOMIC DNA]</scope>
    <source>
        <strain evidence="6 7">2789STDY5608823</strain>
    </source>
</reference>
<evidence type="ECO:0000256" key="4">
    <source>
        <dbReference type="PROSITE-ProRule" id="PRU00335"/>
    </source>
</evidence>
<dbReference type="GO" id="GO:0003700">
    <property type="term" value="F:DNA-binding transcription factor activity"/>
    <property type="evidence" value="ECO:0007669"/>
    <property type="project" value="TreeGrafter"/>
</dbReference>
<dbReference type="Gene3D" id="1.10.357.10">
    <property type="entry name" value="Tetracycline Repressor, domain 2"/>
    <property type="match status" value="1"/>
</dbReference>
<keyword evidence="2 4" id="KW-0238">DNA-binding</keyword>
<dbReference type="PANTHER" id="PTHR30055:SF234">
    <property type="entry name" value="HTH-TYPE TRANSCRIPTIONAL REGULATOR BETI"/>
    <property type="match status" value="1"/>
</dbReference>
<evidence type="ECO:0000256" key="2">
    <source>
        <dbReference type="ARBA" id="ARBA00023125"/>
    </source>
</evidence>
<keyword evidence="1" id="KW-0805">Transcription regulation</keyword>
<accession>A0A173XEH8</accession>
<keyword evidence="3" id="KW-0804">Transcription</keyword>
<dbReference type="InterPro" id="IPR001647">
    <property type="entry name" value="HTH_TetR"/>
</dbReference>
<sequence length="226" mass="24850">MKGSKRMGDNTVNISVADAVPTTDSAAKRLTGDERRREILAAVRTVSSELGVSHLSVSAVTKRAGCTRSLFYHYFADMDAAVTAVMDEAIDGFISELEQWNAGRTVGDIEGALDTVAPLFKRLVASGHELPSTLTSSSGALYGGFLHNVVQRVAQYICDTTVVDFVAHHELRIDHVYETFYTLIMGLLMYIRTHPDVPDETVKEIIASTLHIEGYTAKYPERKPQN</sequence>
<dbReference type="PANTHER" id="PTHR30055">
    <property type="entry name" value="HTH-TYPE TRANSCRIPTIONAL REGULATOR RUTR"/>
    <property type="match status" value="1"/>
</dbReference>
<organism evidence="6 7">
    <name type="scientific">Collinsella aerofaciens</name>
    <dbReference type="NCBI Taxonomy" id="74426"/>
    <lineage>
        <taxon>Bacteria</taxon>
        <taxon>Bacillati</taxon>
        <taxon>Actinomycetota</taxon>
        <taxon>Coriobacteriia</taxon>
        <taxon>Coriobacteriales</taxon>
        <taxon>Coriobacteriaceae</taxon>
        <taxon>Collinsella</taxon>
    </lineage>
</organism>
<protein>
    <submittedName>
        <fullName evidence="6">Bacterial regulatory proteins, tetR family</fullName>
    </submittedName>
</protein>
<feature type="domain" description="HTH tetR-type" evidence="5">
    <location>
        <begin position="33"/>
        <end position="93"/>
    </location>
</feature>
<evidence type="ECO:0000259" key="5">
    <source>
        <dbReference type="PROSITE" id="PS50977"/>
    </source>
</evidence>
<feature type="DNA-binding region" description="H-T-H motif" evidence="4">
    <location>
        <begin position="56"/>
        <end position="75"/>
    </location>
</feature>
<dbReference type="AlphaFoldDB" id="A0A173XEH8"/>
<evidence type="ECO:0000256" key="1">
    <source>
        <dbReference type="ARBA" id="ARBA00023015"/>
    </source>
</evidence>
<evidence type="ECO:0000256" key="3">
    <source>
        <dbReference type="ARBA" id="ARBA00023163"/>
    </source>
</evidence>
<dbReference type="EMBL" id="CYYP01000002">
    <property type="protein sequence ID" value="CUN50083.1"/>
    <property type="molecule type" value="Genomic_DNA"/>
</dbReference>